<organism evidence="4 5">
    <name type="scientific">Trichobilharzia regenti</name>
    <name type="common">Nasal bird schistosome</name>
    <dbReference type="NCBI Taxonomy" id="157069"/>
    <lineage>
        <taxon>Eukaryota</taxon>
        <taxon>Metazoa</taxon>
        <taxon>Spiralia</taxon>
        <taxon>Lophotrochozoa</taxon>
        <taxon>Platyhelminthes</taxon>
        <taxon>Trematoda</taxon>
        <taxon>Digenea</taxon>
        <taxon>Strigeidida</taxon>
        <taxon>Schistosomatoidea</taxon>
        <taxon>Schistosomatidae</taxon>
        <taxon>Trichobilharzia</taxon>
    </lineage>
</organism>
<accession>A0AA85IPG3</accession>
<dbReference type="InterPro" id="IPR011989">
    <property type="entry name" value="ARM-like"/>
</dbReference>
<dbReference type="AlphaFoldDB" id="A0AA85IPG3"/>
<evidence type="ECO:0000313" key="5">
    <source>
        <dbReference type="WBParaSite" id="TREG1_100040.4"/>
    </source>
</evidence>
<dbReference type="WBParaSite" id="TREG1_100040.4">
    <property type="protein sequence ID" value="TREG1_100040.4"/>
    <property type="gene ID" value="TREG1_100040"/>
</dbReference>
<evidence type="ECO:0000256" key="3">
    <source>
        <dbReference type="ARBA" id="ARBA00030283"/>
    </source>
</evidence>
<sequence length="360" mass="41634">MMNRRYFKGSQTTINITNGSSLDRNFSESNSNVDKAHNNIDELFNRILHPDHRKNAIIEICKCIKSDKNNSSNVGYFIFGRPGISAALLCETFEHYPYDKRVPVSSTSFEIIRSIIGIFQEVIMHGEHRYDLFNSGLLTYLLPYFNVNGQAFDVEHLHAGLLGLYATMSSKFTLDDMEAFFSFSYGHPPHSDNFNETNNEEGITNRNDIIDCFSLEDLLTHTLYALLQGAGQASKHMALMLLSRLLKLKQQRARLYTNHGLFNQVIWNLTHIMRYISHRMTPEFQAESMREIRLSNRGEQTIFTQTKRLLQFTIECFEQLIIDPVLCHKSTSFLPVELRSNHFVELFLQDEGVRGWLETI</sequence>
<reference evidence="4" key="1">
    <citation type="submission" date="2022-06" db="EMBL/GenBank/DDBJ databases">
        <authorList>
            <person name="Berger JAMES D."/>
            <person name="Berger JAMES D."/>
        </authorList>
    </citation>
    <scope>NUCLEOTIDE SEQUENCE [LARGE SCALE GENOMIC DNA]</scope>
</reference>
<name>A0AA85IPG3_TRIRE</name>
<protein>
    <recommendedName>
        <fullName evidence="2">CCR4-NOT transcription complex subunit 9</fullName>
    </recommendedName>
    <alternativeName>
        <fullName evidence="3">Cell differentiation protein RQCD1 homolog</fullName>
    </alternativeName>
</protein>
<proteinExistence type="predicted"/>
<dbReference type="GO" id="GO:0000932">
    <property type="term" value="C:P-body"/>
    <property type="evidence" value="ECO:0007669"/>
    <property type="project" value="UniProtKB-SubCell"/>
</dbReference>
<dbReference type="InterPro" id="IPR007216">
    <property type="entry name" value="CNOT9"/>
</dbReference>
<evidence type="ECO:0000256" key="1">
    <source>
        <dbReference type="ARBA" id="ARBA00004201"/>
    </source>
</evidence>
<dbReference type="Proteomes" id="UP000050795">
    <property type="component" value="Unassembled WGS sequence"/>
</dbReference>
<keyword evidence="4" id="KW-1185">Reference proteome</keyword>
<evidence type="ECO:0000313" key="4">
    <source>
        <dbReference type="Proteomes" id="UP000050795"/>
    </source>
</evidence>
<dbReference type="Gene3D" id="1.25.10.10">
    <property type="entry name" value="Leucine-rich Repeat Variant"/>
    <property type="match status" value="1"/>
</dbReference>
<reference evidence="5" key="2">
    <citation type="submission" date="2023-11" db="UniProtKB">
        <authorList>
            <consortium name="WormBaseParasite"/>
        </authorList>
    </citation>
    <scope>IDENTIFICATION</scope>
</reference>
<dbReference type="Pfam" id="PF04078">
    <property type="entry name" value="Rcd1"/>
    <property type="match status" value="1"/>
</dbReference>
<dbReference type="GO" id="GO:0006402">
    <property type="term" value="P:mRNA catabolic process"/>
    <property type="evidence" value="ECO:0007669"/>
    <property type="project" value="InterPro"/>
</dbReference>
<dbReference type="GO" id="GO:0030014">
    <property type="term" value="C:CCR4-NOT complex"/>
    <property type="evidence" value="ECO:0007669"/>
    <property type="project" value="InterPro"/>
</dbReference>
<dbReference type="PANTHER" id="PTHR12262">
    <property type="entry name" value="CCR4-NOT TRANSCRIPTION COMPLEX SUBUNIT 9"/>
    <property type="match status" value="1"/>
</dbReference>
<evidence type="ECO:0000256" key="2">
    <source>
        <dbReference type="ARBA" id="ARBA00014171"/>
    </source>
</evidence>
<comment type="subcellular location">
    <subcellularLocation>
        <location evidence="1">Cytoplasm</location>
        <location evidence="1">P-body</location>
    </subcellularLocation>
</comment>